<dbReference type="PROSITE" id="PS00211">
    <property type="entry name" value="ABC_TRANSPORTER_1"/>
    <property type="match status" value="1"/>
</dbReference>
<dbReference type="InterPro" id="IPR003593">
    <property type="entry name" value="AAA+_ATPase"/>
</dbReference>
<evidence type="ECO:0000256" key="4">
    <source>
        <dbReference type="ARBA" id="ARBA00022737"/>
    </source>
</evidence>
<keyword evidence="11" id="KW-1185">Reference proteome</keyword>
<evidence type="ECO:0000256" key="1">
    <source>
        <dbReference type="ARBA" id="ARBA00004141"/>
    </source>
</evidence>
<evidence type="ECO:0000256" key="2">
    <source>
        <dbReference type="ARBA" id="ARBA00007577"/>
    </source>
</evidence>
<dbReference type="InterPro" id="IPR027417">
    <property type="entry name" value="P-loop_NTPase"/>
</dbReference>
<evidence type="ECO:0000256" key="7">
    <source>
        <dbReference type="ARBA" id="ARBA00022989"/>
    </source>
</evidence>
<dbReference type="PROSITE" id="PS50893">
    <property type="entry name" value="ABC_TRANSPORTER_2"/>
    <property type="match status" value="1"/>
</dbReference>
<reference evidence="10 11" key="2">
    <citation type="submission" date="2018-11" db="EMBL/GenBank/DDBJ databases">
        <authorList>
            <consortium name="Pathogen Informatics"/>
        </authorList>
    </citation>
    <scope>NUCLEOTIDE SEQUENCE [LARGE SCALE GENOMIC DNA]</scope>
</reference>
<name>A0A183D8U4_9BILA</name>
<proteinExistence type="inferred from homology"/>
<gene>
    <name evidence="10" type="ORF">GPUH_LOCUS5137</name>
</gene>
<dbReference type="GO" id="GO:0016020">
    <property type="term" value="C:membrane"/>
    <property type="evidence" value="ECO:0007669"/>
    <property type="project" value="UniProtKB-SubCell"/>
</dbReference>
<accession>A0A183D8U4</accession>
<evidence type="ECO:0000313" key="10">
    <source>
        <dbReference type="EMBL" id="VDK49256.1"/>
    </source>
</evidence>
<keyword evidence="7" id="KW-1133">Transmembrane helix</keyword>
<dbReference type="AlphaFoldDB" id="A0A183D8U4"/>
<evidence type="ECO:0000256" key="5">
    <source>
        <dbReference type="ARBA" id="ARBA00022741"/>
    </source>
</evidence>
<keyword evidence="3" id="KW-0812">Transmembrane</keyword>
<evidence type="ECO:0000256" key="8">
    <source>
        <dbReference type="ARBA" id="ARBA00023136"/>
    </source>
</evidence>
<evidence type="ECO:0000256" key="6">
    <source>
        <dbReference type="ARBA" id="ARBA00022840"/>
    </source>
</evidence>
<dbReference type="Pfam" id="PF00005">
    <property type="entry name" value="ABC_tran"/>
    <property type="match status" value="1"/>
</dbReference>
<comment type="similarity">
    <text evidence="2">Belongs to the ABC transporter superfamily. ABCB family. Multidrug resistance exporter (TC 3.A.1.201) subfamily.</text>
</comment>
<dbReference type="GO" id="GO:0009636">
    <property type="term" value="P:response to toxic substance"/>
    <property type="evidence" value="ECO:0007669"/>
    <property type="project" value="UniProtKB-ARBA"/>
</dbReference>
<dbReference type="PANTHER" id="PTHR24221">
    <property type="entry name" value="ATP-BINDING CASSETTE SUB-FAMILY B"/>
    <property type="match status" value="1"/>
</dbReference>
<evidence type="ECO:0000313" key="12">
    <source>
        <dbReference type="WBParaSite" id="GPUH_0000514201-mRNA-1"/>
    </source>
</evidence>
<keyword evidence="4" id="KW-0677">Repeat</keyword>
<comment type="subcellular location">
    <subcellularLocation>
        <location evidence="1">Membrane</location>
        <topology evidence="1">Multi-pass membrane protein</topology>
    </subcellularLocation>
</comment>
<dbReference type="GO" id="GO:0016887">
    <property type="term" value="F:ATP hydrolysis activity"/>
    <property type="evidence" value="ECO:0007669"/>
    <property type="project" value="InterPro"/>
</dbReference>
<keyword evidence="5" id="KW-0547">Nucleotide-binding</keyword>
<reference evidence="12" key="1">
    <citation type="submission" date="2016-06" db="UniProtKB">
        <authorList>
            <consortium name="WormBaseParasite"/>
        </authorList>
    </citation>
    <scope>IDENTIFICATION</scope>
</reference>
<dbReference type="GO" id="GO:0042626">
    <property type="term" value="F:ATPase-coupled transmembrane transporter activity"/>
    <property type="evidence" value="ECO:0007669"/>
    <property type="project" value="TreeGrafter"/>
</dbReference>
<evidence type="ECO:0000313" key="11">
    <source>
        <dbReference type="Proteomes" id="UP000271098"/>
    </source>
</evidence>
<dbReference type="FunFam" id="3.40.50.300:FF:001370">
    <property type="entry name" value="p-GlycoProtein related"/>
    <property type="match status" value="1"/>
</dbReference>
<dbReference type="PANTHER" id="PTHR24221:SF243">
    <property type="entry name" value="P-GLYCOPROTEIN RELATED"/>
    <property type="match status" value="1"/>
</dbReference>
<sequence length="270" mass="29930">MEYYQDIQGNVFFENISFAYPQKPGQPVMNGLQFSATRGQTVALVGPSGCGKSTAISLLERFYDPDSGFVVLFSLLFFDKRLTKILERFDGSDLRTMNLYNLRSQMALVGQEPRLFAGTIRENVCFGLKDVISTEKICEALELANAMKIVNSLPQGLETDVGEKGAKLSGGQKQRVAIARAIIRDPKILLLDEATSALDSESERAVQEALDRAREGRTCITIAHRLSSIQNADLIIYIENGRVREMGTHSSLIASRGHYYDLIKKQDLAA</sequence>
<dbReference type="SUPFAM" id="SSF52540">
    <property type="entry name" value="P-loop containing nucleoside triphosphate hydrolases"/>
    <property type="match status" value="1"/>
</dbReference>
<organism evidence="12">
    <name type="scientific">Gongylonema pulchrum</name>
    <dbReference type="NCBI Taxonomy" id="637853"/>
    <lineage>
        <taxon>Eukaryota</taxon>
        <taxon>Metazoa</taxon>
        <taxon>Ecdysozoa</taxon>
        <taxon>Nematoda</taxon>
        <taxon>Chromadorea</taxon>
        <taxon>Rhabditida</taxon>
        <taxon>Spirurina</taxon>
        <taxon>Spiruromorpha</taxon>
        <taxon>Spiruroidea</taxon>
        <taxon>Gongylonematidae</taxon>
        <taxon>Gongylonema</taxon>
    </lineage>
</organism>
<dbReference type="WBParaSite" id="GPUH_0000514201-mRNA-1">
    <property type="protein sequence ID" value="GPUH_0000514201-mRNA-1"/>
    <property type="gene ID" value="GPUH_0000514201"/>
</dbReference>
<dbReference type="GO" id="GO:0005524">
    <property type="term" value="F:ATP binding"/>
    <property type="evidence" value="ECO:0007669"/>
    <property type="project" value="UniProtKB-KW"/>
</dbReference>
<evidence type="ECO:0000259" key="9">
    <source>
        <dbReference type="PROSITE" id="PS50893"/>
    </source>
</evidence>
<dbReference type="EMBL" id="UYRT01010487">
    <property type="protein sequence ID" value="VDK49256.1"/>
    <property type="molecule type" value="Genomic_DNA"/>
</dbReference>
<evidence type="ECO:0000256" key="3">
    <source>
        <dbReference type="ARBA" id="ARBA00022692"/>
    </source>
</evidence>
<dbReference type="InterPro" id="IPR003439">
    <property type="entry name" value="ABC_transporter-like_ATP-bd"/>
</dbReference>
<dbReference type="OrthoDB" id="6500128at2759"/>
<dbReference type="Proteomes" id="UP000271098">
    <property type="component" value="Unassembled WGS sequence"/>
</dbReference>
<dbReference type="Gene3D" id="3.40.50.300">
    <property type="entry name" value="P-loop containing nucleotide triphosphate hydrolases"/>
    <property type="match status" value="1"/>
</dbReference>
<dbReference type="InterPro" id="IPR017871">
    <property type="entry name" value="ABC_transporter-like_CS"/>
</dbReference>
<feature type="domain" description="ABC transporter" evidence="9">
    <location>
        <begin position="11"/>
        <end position="265"/>
    </location>
</feature>
<dbReference type="InterPro" id="IPR039421">
    <property type="entry name" value="Type_1_exporter"/>
</dbReference>
<dbReference type="CDD" id="cd03249">
    <property type="entry name" value="ABC_MTABC3_MDL1_MDL2"/>
    <property type="match status" value="1"/>
</dbReference>
<protein>
    <submittedName>
        <fullName evidence="12">ABC transporter domain-containing protein</fullName>
    </submittedName>
</protein>
<keyword evidence="8" id="KW-0472">Membrane</keyword>
<keyword evidence="6" id="KW-0067">ATP-binding</keyword>
<dbReference type="SMART" id="SM00382">
    <property type="entry name" value="AAA"/>
    <property type="match status" value="1"/>
</dbReference>